<accession>A0A8J7PEI4</accession>
<feature type="domain" description="Peptidase M28" evidence="1">
    <location>
        <begin position="192"/>
        <end position="399"/>
    </location>
</feature>
<dbReference type="InterPro" id="IPR007484">
    <property type="entry name" value="Peptidase_M28"/>
</dbReference>
<dbReference type="InterPro" id="IPR018247">
    <property type="entry name" value="EF_Hand_1_Ca_BS"/>
</dbReference>
<evidence type="ECO:0000259" key="1">
    <source>
        <dbReference type="Pfam" id="PF04389"/>
    </source>
</evidence>
<dbReference type="InterPro" id="IPR045175">
    <property type="entry name" value="M28_fam"/>
</dbReference>
<dbReference type="PANTHER" id="PTHR12147">
    <property type="entry name" value="METALLOPEPTIDASE M28 FAMILY MEMBER"/>
    <property type="match status" value="1"/>
</dbReference>
<dbReference type="GO" id="GO:0008235">
    <property type="term" value="F:metalloexopeptidase activity"/>
    <property type="evidence" value="ECO:0007669"/>
    <property type="project" value="InterPro"/>
</dbReference>
<dbReference type="Gene3D" id="3.40.630.10">
    <property type="entry name" value="Zn peptidases"/>
    <property type="match status" value="1"/>
</dbReference>
<dbReference type="PANTHER" id="PTHR12147:SF26">
    <property type="entry name" value="PEPTIDASE M28 DOMAIN-CONTAINING PROTEIN"/>
    <property type="match status" value="1"/>
</dbReference>
<organism evidence="2 3">
    <name type="scientific">Candidatus Obscuribacter phosphatis</name>
    <dbReference type="NCBI Taxonomy" id="1906157"/>
    <lineage>
        <taxon>Bacteria</taxon>
        <taxon>Bacillati</taxon>
        <taxon>Candidatus Melainabacteria</taxon>
        <taxon>Candidatus Obscuribacterales</taxon>
        <taxon>Candidatus Obscuribacteraceae</taxon>
        <taxon>Candidatus Obscuribacter</taxon>
    </lineage>
</organism>
<proteinExistence type="predicted"/>
<dbReference type="PROSITE" id="PS00018">
    <property type="entry name" value="EF_HAND_1"/>
    <property type="match status" value="1"/>
</dbReference>
<dbReference type="SUPFAM" id="SSF53187">
    <property type="entry name" value="Zn-dependent exopeptidases"/>
    <property type="match status" value="1"/>
</dbReference>
<dbReference type="EMBL" id="JAFLCK010000009">
    <property type="protein sequence ID" value="MBN8660353.1"/>
    <property type="molecule type" value="Genomic_DNA"/>
</dbReference>
<gene>
    <name evidence="2" type="ORF">J0M35_08335</name>
</gene>
<dbReference type="AlphaFoldDB" id="A0A8J7PEI4"/>
<protein>
    <submittedName>
        <fullName evidence="2">Zn-dependent exopeptidase M28</fullName>
    </submittedName>
</protein>
<dbReference type="Pfam" id="PF04389">
    <property type="entry name" value="Peptidase_M28"/>
    <property type="match status" value="1"/>
</dbReference>
<evidence type="ECO:0000313" key="3">
    <source>
        <dbReference type="Proteomes" id="UP000664277"/>
    </source>
</evidence>
<evidence type="ECO:0000313" key="2">
    <source>
        <dbReference type="EMBL" id="MBN8660353.1"/>
    </source>
</evidence>
<sequence>MSSIFLIGLGALALLALYLFLRTSRRASDKRDSDHADEHAADVTVDHGDAHKGHSHSLPAGETEVLAPEAGDFDSVHKGKAAYRGCKFDPDEVRRTRNFVGPKIDLSNLPPVNPVVQAALAAVDENRIREHMLRLSGELPLMVGGKSIKIATRSTHHGDLQHALAYIVEQYQALGIAARRVPYKVRGKQLENIEAVIPGKTNPDKVVVIGSHLDSTAGRPWSVEAQAPGADDDGSGTVGVLELARAIKDMGLPYTVRILHFTGEEQGLWGSYAYSDLVAAAKTDVVAMVQVDMIGYCGKPGNRVDIHDGADKNGSHSIAVAFFRAIARYGINLKPVDTHNHAVDDRSDHAGFLDHGYKAVLISEEFTDDGFNPNYHQLSDRVKNCNLPYMVEVVKAIIALTVDLAGGK</sequence>
<name>A0A8J7PEI4_9BACT</name>
<reference evidence="2" key="1">
    <citation type="submission" date="2021-02" db="EMBL/GenBank/DDBJ databases">
        <title>Genome-Resolved Metagenomics of a Microbial Community Performing Photosynthetic Biological Nutrient Removal.</title>
        <authorList>
            <person name="Mcdaniel E.A."/>
        </authorList>
    </citation>
    <scope>NUCLEOTIDE SEQUENCE</scope>
    <source>
        <strain evidence="2">UWPOB_OBS1</strain>
    </source>
</reference>
<dbReference type="Proteomes" id="UP000664277">
    <property type="component" value="Unassembled WGS sequence"/>
</dbReference>
<comment type="caution">
    <text evidence="2">The sequence shown here is derived from an EMBL/GenBank/DDBJ whole genome shotgun (WGS) entry which is preliminary data.</text>
</comment>
<dbReference type="GO" id="GO:0006508">
    <property type="term" value="P:proteolysis"/>
    <property type="evidence" value="ECO:0007669"/>
    <property type="project" value="InterPro"/>
</dbReference>